<dbReference type="Pfam" id="PF08281">
    <property type="entry name" value="Sigma70_r4_2"/>
    <property type="match status" value="1"/>
</dbReference>
<dbReference type="NCBIfam" id="TIGR02937">
    <property type="entry name" value="sigma70-ECF"/>
    <property type="match status" value="1"/>
</dbReference>
<dbReference type="PANTHER" id="PTHR43133">
    <property type="entry name" value="RNA POLYMERASE ECF-TYPE SIGMA FACTO"/>
    <property type="match status" value="1"/>
</dbReference>
<accession>A0AAD0PGQ4</accession>
<evidence type="ECO:0000313" key="7">
    <source>
        <dbReference type="EMBL" id="AXA27636.1"/>
    </source>
</evidence>
<organism evidence="7 8">
    <name type="scientific">Pseudomonas putida</name>
    <name type="common">Arthrobacter siderocapsulatus</name>
    <dbReference type="NCBI Taxonomy" id="303"/>
    <lineage>
        <taxon>Bacteria</taxon>
        <taxon>Pseudomonadati</taxon>
        <taxon>Pseudomonadota</taxon>
        <taxon>Gammaproteobacteria</taxon>
        <taxon>Pseudomonadales</taxon>
        <taxon>Pseudomonadaceae</taxon>
        <taxon>Pseudomonas</taxon>
    </lineage>
</organism>
<name>A0AAD0PGQ4_PSEPU</name>
<dbReference type="InterPro" id="IPR013324">
    <property type="entry name" value="RNA_pol_sigma_r3/r4-like"/>
</dbReference>
<dbReference type="SUPFAM" id="SSF88946">
    <property type="entry name" value="Sigma2 domain of RNA polymerase sigma factors"/>
    <property type="match status" value="1"/>
</dbReference>
<dbReference type="GO" id="GO:0016987">
    <property type="term" value="F:sigma factor activity"/>
    <property type="evidence" value="ECO:0007669"/>
    <property type="project" value="UniProtKB-KW"/>
</dbReference>
<keyword evidence="3" id="KW-0731">Sigma factor</keyword>
<evidence type="ECO:0000313" key="8">
    <source>
        <dbReference type="Proteomes" id="UP000251617"/>
    </source>
</evidence>
<dbReference type="EMBL" id="CP030750">
    <property type="protein sequence ID" value="AXA27636.1"/>
    <property type="molecule type" value="Genomic_DNA"/>
</dbReference>
<dbReference type="InterPro" id="IPR013325">
    <property type="entry name" value="RNA_pol_sigma_r2"/>
</dbReference>
<feature type="domain" description="RNA polymerase sigma-70 region 2" evidence="5">
    <location>
        <begin position="14"/>
        <end position="75"/>
    </location>
</feature>
<sequence length="179" mass="20001">MTGADLPALLPGMLPRLWAFALRLSGDRHDAEDLVQLACVRALERTHQLRPDTAPLSWMFAIVHTTWINEVRSRNVRSRSRSEWNDSVIESVTDPAAPTPETDLMHQQILTAVNSLPEGQREVMLLVAVERFSYKEAADILEVPIGTVMSRLSRARQTIGTLLNDTPKPSAPGRDLLRT</sequence>
<gene>
    <name evidence="7" type="ORF">C1S65_17195</name>
</gene>
<evidence type="ECO:0000256" key="3">
    <source>
        <dbReference type="ARBA" id="ARBA00023082"/>
    </source>
</evidence>
<dbReference type="Pfam" id="PF04542">
    <property type="entry name" value="Sigma70_r2"/>
    <property type="match status" value="1"/>
</dbReference>
<comment type="similarity">
    <text evidence="1">Belongs to the sigma-70 factor family. ECF subfamily.</text>
</comment>
<evidence type="ECO:0000256" key="4">
    <source>
        <dbReference type="ARBA" id="ARBA00023163"/>
    </source>
</evidence>
<dbReference type="CDD" id="cd06171">
    <property type="entry name" value="Sigma70_r4"/>
    <property type="match status" value="1"/>
</dbReference>
<dbReference type="SUPFAM" id="SSF88659">
    <property type="entry name" value="Sigma3 and sigma4 domains of RNA polymerase sigma factors"/>
    <property type="match status" value="1"/>
</dbReference>
<reference evidence="7 8" key="1">
    <citation type="submission" date="2018-06" db="EMBL/GenBank/DDBJ databases">
        <title>The genome of Pseudomonas putida NX-1, a lignin degrader.</title>
        <authorList>
            <person name="Xu Z."/>
        </authorList>
    </citation>
    <scope>NUCLEOTIDE SEQUENCE [LARGE SCALE GENOMIC DNA]</scope>
    <source>
        <strain evidence="7 8">NX-1</strain>
    </source>
</reference>
<evidence type="ECO:0000259" key="5">
    <source>
        <dbReference type="Pfam" id="PF04542"/>
    </source>
</evidence>
<dbReference type="InterPro" id="IPR036388">
    <property type="entry name" value="WH-like_DNA-bd_sf"/>
</dbReference>
<dbReference type="InterPro" id="IPR013249">
    <property type="entry name" value="RNA_pol_sigma70_r4_t2"/>
</dbReference>
<keyword evidence="4" id="KW-0804">Transcription</keyword>
<keyword evidence="2" id="KW-0805">Transcription regulation</keyword>
<dbReference type="InterPro" id="IPR039425">
    <property type="entry name" value="RNA_pol_sigma-70-like"/>
</dbReference>
<dbReference type="Proteomes" id="UP000251617">
    <property type="component" value="Chromosome"/>
</dbReference>
<dbReference type="Gene3D" id="1.10.10.10">
    <property type="entry name" value="Winged helix-like DNA-binding domain superfamily/Winged helix DNA-binding domain"/>
    <property type="match status" value="1"/>
</dbReference>
<evidence type="ECO:0000259" key="6">
    <source>
        <dbReference type="Pfam" id="PF08281"/>
    </source>
</evidence>
<evidence type="ECO:0000256" key="1">
    <source>
        <dbReference type="ARBA" id="ARBA00010641"/>
    </source>
</evidence>
<dbReference type="Gene3D" id="1.10.1740.10">
    <property type="match status" value="1"/>
</dbReference>
<evidence type="ECO:0000256" key="2">
    <source>
        <dbReference type="ARBA" id="ARBA00023015"/>
    </source>
</evidence>
<dbReference type="GO" id="GO:0006352">
    <property type="term" value="P:DNA-templated transcription initiation"/>
    <property type="evidence" value="ECO:0007669"/>
    <property type="project" value="InterPro"/>
</dbReference>
<dbReference type="InterPro" id="IPR007627">
    <property type="entry name" value="RNA_pol_sigma70_r2"/>
</dbReference>
<dbReference type="PANTHER" id="PTHR43133:SF25">
    <property type="entry name" value="RNA POLYMERASE SIGMA FACTOR RFAY-RELATED"/>
    <property type="match status" value="1"/>
</dbReference>
<proteinExistence type="inferred from homology"/>
<dbReference type="InterPro" id="IPR014284">
    <property type="entry name" value="RNA_pol_sigma-70_dom"/>
</dbReference>
<dbReference type="AlphaFoldDB" id="A0AAD0PGQ4"/>
<feature type="domain" description="RNA polymerase sigma factor 70 region 4 type 2" evidence="6">
    <location>
        <begin position="107"/>
        <end position="158"/>
    </location>
</feature>
<protein>
    <submittedName>
        <fullName evidence="7">RNA polymerase sigma factor</fullName>
    </submittedName>
</protein>
<dbReference type="GO" id="GO:0003677">
    <property type="term" value="F:DNA binding"/>
    <property type="evidence" value="ECO:0007669"/>
    <property type="project" value="InterPro"/>
</dbReference>